<organism evidence="8 9">
    <name type="scientific">Caerostris darwini</name>
    <dbReference type="NCBI Taxonomy" id="1538125"/>
    <lineage>
        <taxon>Eukaryota</taxon>
        <taxon>Metazoa</taxon>
        <taxon>Ecdysozoa</taxon>
        <taxon>Arthropoda</taxon>
        <taxon>Chelicerata</taxon>
        <taxon>Arachnida</taxon>
        <taxon>Araneae</taxon>
        <taxon>Araneomorphae</taxon>
        <taxon>Entelegynae</taxon>
        <taxon>Araneoidea</taxon>
        <taxon>Araneidae</taxon>
        <taxon>Caerostris</taxon>
    </lineage>
</organism>
<comment type="function">
    <text evidence="3">Catalyzes the decarboxylation of the cysteine moiety of 4-phosphopantothenoylcysteine to form 4'-phosphopantotheine and this reaction forms part of the biosynthesis of coenzyme A.</text>
</comment>
<keyword evidence="9" id="KW-1185">Reference proteome</keyword>
<comment type="caution">
    <text evidence="8">The sequence shown here is derived from an EMBL/GenBank/DDBJ whole genome shotgun (WGS) entry which is preliminary data.</text>
</comment>
<accession>A0AAV4VDQ9</accession>
<gene>
    <name evidence="8" type="primary">PPCDC</name>
    <name evidence="8" type="ORF">CDAR_255711</name>
</gene>
<evidence type="ECO:0000256" key="4">
    <source>
        <dbReference type="ARBA" id="ARBA00070201"/>
    </source>
</evidence>
<proteinExistence type="inferred from homology"/>
<comment type="similarity">
    <text evidence="2">Belongs to the HFCD (homooligomeric flavin containing Cys decarboxylase) superfamily.</text>
</comment>
<feature type="chain" id="PRO_5043898869" description="Phosphopantothenoylcysteine decarboxylase" evidence="6">
    <location>
        <begin position="16"/>
        <end position="212"/>
    </location>
</feature>
<evidence type="ECO:0000256" key="2">
    <source>
        <dbReference type="ARBA" id="ARBA00038350"/>
    </source>
</evidence>
<dbReference type="Proteomes" id="UP001054837">
    <property type="component" value="Unassembled WGS sequence"/>
</dbReference>
<evidence type="ECO:0000256" key="1">
    <source>
        <dbReference type="ARBA" id="ARBA00022993"/>
    </source>
</evidence>
<dbReference type="EMBL" id="BPLQ01012839">
    <property type="protein sequence ID" value="GIY68173.1"/>
    <property type="molecule type" value="Genomic_DNA"/>
</dbReference>
<evidence type="ECO:0000313" key="8">
    <source>
        <dbReference type="EMBL" id="GIY68173.1"/>
    </source>
</evidence>
<dbReference type="Pfam" id="PF02441">
    <property type="entry name" value="Flavoprotein"/>
    <property type="match status" value="1"/>
</dbReference>
<sequence length="212" mass="23725">MSGSFMISSLGLVCSYLINLTMEPVEKCHILIGCTGSVASVKLPELLKLLLKQAIDGRHMEIKVIATKNAFHFIPMREMPTSVIVYSDEDEWSTWKEMSDPVLHIQLRRWADALVIAPLDANTLAKMANGICDNLLTCTIRAWDRMKPLFFCPAMNTYMWDHPLTAKHVKELKELGYVEIPCVAKRLACGDVGHGAMAEVGTIVNEVVSRMF</sequence>
<evidence type="ECO:0000259" key="7">
    <source>
        <dbReference type="Pfam" id="PF02441"/>
    </source>
</evidence>
<dbReference type="AlphaFoldDB" id="A0AAV4VDQ9"/>
<protein>
    <recommendedName>
        <fullName evidence="4">Phosphopantothenoylcysteine decarboxylase</fullName>
    </recommendedName>
    <alternativeName>
        <fullName evidence="5">CoaC</fullName>
    </alternativeName>
</protein>
<dbReference type="InterPro" id="IPR003382">
    <property type="entry name" value="Flavoprotein"/>
</dbReference>
<dbReference type="GO" id="GO:0010181">
    <property type="term" value="F:FMN binding"/>
    <property type="evidence" value="ECO:0007669"/>
    <property type="project" value="TreeGrafter"/>
</dbReference>
<evidence type="ECO:0000256" key="3">
    <source>
        <dbReference type="ARBA" id="ARBA00056708"/>
    </source>
</evidence>
<dbReference type="PANTHER" id="PTHR14359">
    <property type="entry name" value="HOMO-OLIGOMERIC FLAVIN CONTAINING CYS DECARBOXYLASE FAMILY"/>
    <property type="match status" value="1"/>
</dbReference>
<dbReference type="InterPro" id="IPR036551">
    <property type="entry name" value="Flavin_trans-like"/>
</dbReference>
<dbReference type="SUPFAM" id="SSF52507">
    <property type="entry name" value="Homo-oligomeric flavin-containing Cys decarboxylases, HFCD"/>
    <property type="match status" value="1"/>
</dbReference>
<dbReference type="FunFam" id="3.40.50.1950:FF:000004">
    <property type="entry name" value="Phosphopantothenoylcysteine decarboxylase"/>
    <property type="match status" value="1"/>
</dbReference>
<dbReference type="GO" id="GO:0071513">
    <property type="term" value="C:phosphopantothenoylcysteine decarboxylase complex"/>
    <property type="evidence" value="ECO:0007669"/>
    <property type="project" value="TreeGrafter"/>
</dbReference>
<feature type="domain" description="Flavoprotein" evidence="7">
    <location>
        <begin position="29"/>
        <end position="209"/>
    </location>
</feature>
<dbReference type="GO" id="GO:0015937">
    <property type="term" value="P:coenzyme A biosynthetic process"/>
    <property type="evidence" value="ECO:0007669"/>
    <property type="project" value="UniProtKB-KW"/>
</dbReference>
<keyword evidence="6" id="KW-0732">Signal</keyword>
<dbReference type="Gene3D" id="3.40.50.1950">
    <property type="entry name" value="Flavin prenyltransferase-like"/>
    <property type="match status" value="1"/>
</dbReference>
<evidence type="ECO:0000313" key="9">
    <source>
        <dbReference type="Proteomes" id="UP001054837"/>
    </source>
</evidence>
<keyword evidence="1" id="KW-0173">Coenzyme A biosynthesis</keyword>
<evidence type="ECO:0000256" key="6">
    <source>
        <dbReference type="SAM" id="SignalP"/>
    </source>
</evidence>
<feature type="signal peptide" evidence="6">
    <location>
        <begin position="1"/>
        <end position="15"/>
    </location>
</feature>
<reference evidence="8 9" key="1">
    <citation type="submission" date="2021-06" db="EMBL/GenBank/DDBJ databases">
        <title>Caerostris darwini draft genome.</title>
        <authorList>
            <person name="Kono N."/>
            <person name="Arakawa K."/>
        </authorList>
    </citation>
    <scope>NUCLEOTIDE SEQUENCE [LARGE SCALE GENOMIC DNA]</scope>
</reference>
<name>A0AAV4VDQ9_9ARAC</name>
<dbReference type="GO" id="GO:0004633">
    <property type="term" value="F:phosphopantothenoylcysteine decarboxylase activity"/>
    <property type="evidence" value="ECO:0007669"/>
    <property type="project" value="TreeGrafter"/>
</dbReference>
<evidence type="ECO:0000256" key="5">
    <source>
        <dbReference type="ARBA" id="ARBA00082063"/>
    </source>
</evidence>
<dbReference type="PANTHER" id="PTHR14359:SF6">
    <property type="entry name" value="PHOSPHOPANTOTHENOYLCYSTEINE DECARBOXYLASE"/>
    <property type="match status" value="1"/>
</dbReference>